<dbReference type="EMBL" id="JAGETV010000019">
    <property type="protein sequence ID" value="MBO1927871.1"/>
    <property type="molecule type" value="Genomic_DNA"/>
</dbReference>
<organism evidence="1 2">
    <name type="scientific">Thiomicrorhabdus marina</name>
    <dbReference type="NCBI Taxonomy" id="2818442"/>
    <lineage>
        <taxon>Bacteria</taxon>
        <taxon>Pseudomonadati</taxon>
        <taxon>Pseudomonadota</taxon>
        <taxon>Gammaproteobacteria</taxon>
        <taxon>Thiotrichales</taxon>
        <taxon>Piscirickettsiaceae</taxon>
        <taxon>Thiomicrorhabdus</taxon>
    </lineage>
</organism>
<dbReference type="Pfam" id="PF18985">
    <property type="entry name" value="DUF5718"/>
    <property type="match status" value="1"/>
</dbReference>
<evidence type="ECO:0000313" key="1">
    <source>
        <dbReference type="EMBL" id="MBO1927871.1"/>
    </source>
</evidence>
<comment type="caution">
    <text evidence="1">The sequence shown here is derived from an EMBL/GenBank/DDBJ whole genome shotgun (WGS) entry which is preliminary data.</text>
</comment>
<evidence type="ECO:0000313" key="2">
    <source>
        <dbReference type="Proteomes" id="UP000664835"/>
    </source>
</evidence>
<name>A0ABS3Q6D2_9GAMM</name>
<protein>
    <submittedName>
        <fullName evidence="1">Uncharacterized protein</fullName>
    </submittedName>
</protein>
<accession>A0ABS3Q6D2</accession>
<reference evidence="1 2" key="1">
    <citation type="submission" date="2021-03" db="EMBL/GenBank/DDBJ databases">
        <title>Thiomicrorhabdus sp.nov.,novel sulfur-oxidizing bacteria isolated from coastal sediment.</title>
        <authorList>
            <person name="Liu X."/>
        </authorList>
    </citation>
    <scope>NUCLEOTIDE SEQUENCE [LARGE SCALE GENOMIC DNA]</scope>
    <source>
        <strain evidence="1 2">6S2-11</strain>
    </source>
</reference>
<dbReference type="InterPro" id="IPR043776">
    <property type="entry name" value="DUF5718"/>
</dbReference>
<gene>
    <name evidence="1" type="ORF">J3998_09805</name>
</gene>
<dbReference type="RefSeq" id="WP_208150485.1">
    <property type="nucleotide sequence ID" value="NZ_JAGETV010000019.1"/>
</dbReference>
<sequence length="278" mass="30860">MKLENVLGLGIAGNFAGHLEQAGETPDFVNVKTETALAPKGMFPFYVPKADSQLGVYPFSDEQITLPEDLGNNAHLQAEPEVCVLFDIHYEFGKISSMQPVAFSAFNDCSIRRPNAHKISDKKNWGPQSKGLSLQFIELDSLQQGAKLDGYRIASFLKRDGEIHVYGKDSSIASYSYFHQQLLEWMQDKLNHQADFGPLENLNQIVHNAGFPQQFLVALGATQYSEFGETQFIQSGDEYIQFVYPQADYSVADIAELAATEILEIEGGSILRQKIVGA</sequence>
<dbReference type="Proteomes" id="UP000664835">
    <property type="component" value="Unassembled WGS sequence"/>
</dbReference>
<keyword evidence="2" id="KW-1185">Reference proteome</keyword>
<proteinExistence type="predicted"/>